<keyword evidence="2" id="KW-1185">Reference proteome</keyword>
<dbReference type="Proteomes" id="UP000054485">
    <property type="component" value="Unassembled WGS sequence"/>
</dbReference>
<protein>
    <submittedName>
        <fullName evidence="1">Uncharacterized protein</fullName>
    </submittedName>
</protein>
<evidence type="ECO:0000313" key="1">
    <source>
        <dbReference type="EMBL" id="KIK34277.1"/>
    </source>
</evidence>
<sequence>MSASGHSRISVTAVINHPQATPVNVGGQTFVRRTHSQYLMDIVFITVLIFTRFRQPLDTPEHPQLH</sequence>
<accession>A0A0D0AJ40</accession>
<gene>
    <name evidence="1" type="ORF">CY34DRAFT_649933</name>
</gene>
<name>A0A0D0AJ40_9AGAM</name>
<reference evidence="1 2" key="1">
    <citation type="submission" date="2014-04" db="EMBL/GenBank/DDBJ databases">
        <authorList>
            <consortium name="DOE Joint Genome Institute"/>
            <person name="Kuo A."/>
            <person name="Ruytinx J."/>
            <person name="Rineau F."/>
            <person name="Colpaert J."/>
            <person name="Kohler A."/>
            <person name="Nagy L.G."/>
            <person name="Floudas D."/>
            <person name="Copeland A."/>
            <person name="Barry K.W."/>
            <person name="Cichocki N."/>
            <person name="Veneault-Fourrey C."/>
            <person name="LaButti K."/>
            <person name="Lindquist E.A."/>
            <person name="Lipzen A."/>
            <person name="Lundell T."/>
            <person name="Morin E."/>
            <person name="Murat C."/>
            <person name="Sun H."/>
            <person name="Tunlid A."/>
            <person name="Henrissat B."/>
            <person name="Grigoriev I.V."/>
            <person name="Hibbett D.S."/>
            <person name="Martin F."/>
            <person name="Nordberg H.P."/>
            <person name="Cantor M.N."/>
            <person name="Hua S.X."/>
        </authorList>
    </citation>
    <scope>NUCLEOTIDE SEQUENCE [LARGE SCALE GENOMIC DNA]</scope>
    <source>
        <strain evidence="1 2">UH-Slu-Lm8-n1</strain>
    </source>
</reference>
<reference evidence="2" key="2">
    <citation type="submission" date="2015-01" db="EMBL/GenBank/DDBJ databases">
        <title>Evolutionary Origins and Diversification of the Mycorrhizal Mutualists.</title>
        <authorList>
            <consortium name="DOE Joint Genome Institute"/>
            <consortium name="Mycorrhizal Genomics Consortium"/>
            <person name="Kohler A."/>
            <person name="Kuo A."/>
            <person name="Nagy L.G."/>
            <person name="Floudas D."/>
            <person name="Copeland A."/>
            <person name="Barry K.W."/>
            <person name="Cichocki N."/>
            <person name="Veneault-Fourrey C."/>
            <person name="LaButti K."/>
            <person name="Lindquist E.A."/>
            <person name="Lipzen A."/>
            <person name="Lundell T."/>
            <person name="Morin E."/>
            <person name="Murat C."/>
            <person name="Riley R."/>
            <person name="Ohm R."/>
            <person name="Sun H."/>
            <person name="Tunlid A."/>
            <person name="Henrissat B."/>
            <person name="Grigoriev I.V."/>
            <person name="Hibbett D.S."/>
            <person name="Martin F."/>
        </authorList>
    </citation>
    <scope>NUCLEOTIDE SEQUENCE [LARGE SCALE GENOMIC DNA]</scope>
    <source>
        <strain evidence="2">UH-Slu-Lm8-n1</strain>
    </source>
</reference>
<dbReference type="HOGENOM" id="CLU_2832904_0_0_1"/>
<dbReference type="InParanoid" id="A0A0D0AJ40"/>
<proteinExistence type="predicted"/>
<dbReference type="AlphaFoldDB" id="A0A0D0AJ40"/>
<evidence type="ECO:0000313" key="2">
    <source>
        <dbReference type="Proteomes" id="UP000054485"/>
    </source>
</evidence>
<dbReference type="EMBL" id="KN835780">
    <property type="protein sequence ID" value="KIK34277.1"/>
    <property type="molecule type" value="Genomic_DNA"/>
</dbReference>
<organism evidence="1 2">
    <name type="scientific">Suillus luteus UH-Slu-Lm8-n1</name>
    <dbReference type="NCBI Taxonomy" id="930992"/>
    <lineage>
        <taxon>Eukaryota</taxon>
        <taxon>Fungi</taxon>
        <taxon>Dikarya</taxon>
        <taxon>Basidiomycota</taxon>
        <taxon>Agaricomycotina</taxon>
        <taxon>Agaricomycetes</taxon>
        <taxon>Agaricomycetidae</taxon>
        <taxon>Boletales</taxon>
        <taxon>Suillineae</taxon>
        <taxon>Suillaceae</taxon>
        <taxon>Suillus</taxon>
    </lineage>
</organism>